<dbReference type="AlphaFoldDB" id="X1BXZ5"/>
<evidence type="ECO:0000313" key="1">
    <source>
        <dbReference type="EMBL" id="GAG99900.1"/>
    </source>
</evidence>
<sequence>MSEIKVFNMDDYEWYAGRTEQEVIEAFCEYTGMEKGELIQDGFPDELTDAELERLVFFDDIGNQETCEQRSFKQQLKNMIDLDVKFPCFFATSKY</sequence>
<reference evidence="1" key="1">
    <citation type="journal article" date="2014" name="Front. Microbiol.">
        <title>High frequency of phylogenetically diverse reductive dehalogenase-homologous genes in deep subseafloor sedimentary metagenomes.</title>
        <authorList>
            <person name="Kawai M."/>
            <person name="Futagami T."/>
            <person name="Toyoda A."/>
            <person name="Takaki Y."/>
            <person name="Nishi S."/>
            <person name="Hori S."/>
            <person name="Arai W."/>
            <person name="Tsubouchi T."/>
            <person name="Morono Y."/>
            <person name="Uchiyama I."/>
            <person name="Ito T."/>
            <person name="Fujiyama A."/>
            <person name="Inagaki F."/>
            <person name="Takami H."/>
        </authorList>
    </citation>
    <scope>NUCLEOTIDE SEQUENCE</scope>
    <source>
        <strain evidence="1">Expedition CK06-06</strain>
    </source>
</reference>
<proteinExistence type="predicted"/>
<name>X1BXZ5_9ZZZZ</name>
<dbReference type="EMBL" id="BART01022720">
    <property type="protein sequence ID" value="GAG99900.1"/>
    <property type="molecule type" value="Genomic_DNA"/>
</dbReference>
<comment type="caution">
    <text evidence="1">The sequence shown here is derived from an EMBL/GenBank/DDBJ whole genome shotgun (WGS) entry which is preliminary data.</text>
</comment>
<protein>
    <submittedName>
        <fullName evidence="1">Uncharacterized protein</fullName>
    </submittedName>
</protein>
<accession>X1BXZ5</accession>
<gene>
    <name evidence="1" type="ORF">S01H4_41531</name>
</gene>
<organism evidence="1">
    <name type="scientific">marine sediment metagenome</name>
    <dbReference type="NCBI Taxonomy" id="412755"/>
    <lineage>
        <taxon>unclassified sequences</taxon>
        <taxon>metagenomes</taxon>
        <taxon>ecological metagenomes</taxon>
    </lineage>
</organism>